<evidence type="ECO:0000313" key="4">
    <source>
        <dbReference type="Proteomes" id="UP000070700"/>
    </source>
</evidence>
<dbReference type="OrthoDB" id="5427134at2759"/>
<feature type="coiled-coil region" evidence="1">
    <location>
        <begin position="225"/>
        <end position="286"/>
    </location>
</feature>
<dbReference type="GeneID" id="28819119"/>
<protein>
    <submittedName>
        <fullName evidence="3">Uncharacterized protein</fullName>
    </submittedName>
</protein>
<name>A0A194X718_MOLSC</name>
<dbReference type="RefSeq" id="XP_018070239.1">
    <property type="nucleotide sequence ID" value="XM_018209393.1"/>
</dbReference>
<dbReference type="KEGG" id="psco:LY89DRAFT_586856"/>
<dbReference type="EMBL" id="KQ947417">
    <property type="protein sequence ID" value="KUJ15884.1"/>
    <property type="molecule type" value="Genomic_DNA"/>
</dbReference>
<organism evidence="3 4">
    <name type="scientific">Mollisia scopiformis</name>
    <name type="common">Conifer needle endophyte fungus</name>
    <name type="synonym">Phialocephala scopiformis</name>
    <dbReference type="NCBI Taxonomy" id="149040"/>
    <lineage>
        <taxon>Eukaryota</taxon>
        <taxon>Fungi</taxon>
        <taxon>Dikarya</taxon>
        <taxon>Ascomycota</taxon>
        <taxon>Pezizomycotina</taxon>
        <taxon>Leotiomycetes</taxon>
        <taxon>Helotiales</taxon>
        <taxon>Mollisiaceae</taxon>
        <taxon>Mollisia</taxon>
    </lineage>
</organism>
<sequence>MSDGSSTVLNTPLRQPRILAQIRERDECEREERARYQESNIPDTAQWGQYVHSGGSNLSLPAIPSQCLLPSETGSVTSGCGSSYLKPFGGLGLRALSHIPTPSAVARGQPVGSGVPLNEAERPVQIYEDAHGNGYQSLTDVATPSARTSQDPAEDLGQNIASVQEALNRYAEGRAQTDIALRPVSKGESVHIKQSGSGPRVETLVPHNPDDENLLPRIKHVMGQLMDYPNKIQNHEHRLEQMENASFSNAHIDDLRDDVEKVDGRVDDLEERVHDLDRQMASINDGSVCGRQHVSSFDCKESVTSSAMIASAIDRVDASRVEALEAQVAELQASAGPSHSRPWEVEVVFLPFGSRLMGVWSSQHGMSERTRLGSTMTDEWTQTQHSLAAAQKVLAAHDQSSAWERSATDFGAEEENQWLMARACGLRSRVDERLRSRGLVKLVQVCGNEARDVQAAFLKAFGDLPDILAEDPYTPHDENSSSVPKALKAYLSLSSPWIPLRKVHKNSCLRFLTPSEMVTPALWTVSFLSSSVAMRHTKVRRLYVTHRDSYIQHLNRDPTDWTWQKLHPFRARPTRTTSLPHVPIKAPPPTNKRRITSFDRDDLPPQIPSSPSLQLKRRRTRSPRFSAGPPSPYTFIEDIGLKGAGGKERGMTPFAYATPHSNAPPYVERSGSGPPISVYEDESVAGNENFGGEEEEEEEEDEVRAEFEAGMRYYDDEEGGSIDLDQELQERQVDELEWEGVEESPGLAIGSVVVDGEVEMEVFEDSDSVDSVPSEYPSTQQQRENGAFRIHVDDDEEEDGDDELV</sequence>
<dbReference type="STRING" id="149040.A0A194X718"/>
<evidence type="ECO:0000313" key="3">
    <source>
        <dbReference type="EMBL" id="KUJ15884.1"/>
    </source>
</evidence>
<dbReference type="InParanoid" id="A0A194X718"/>
<dbReference type="Gene3D" id="1.20.5.340">
    <property type="match status" value="1"/>
</dbReference>
<feature type="region of interest" description="Disordered" evidence="2">
    <location>
        <begin position="186"/>
        <end position="213"/>
    </location>
</feature>
<feature type="compositionally biased region" description="Acidic residues" evidence="2">
    <location>
        <begin position="793"/>
        <end position="805"/>
    </location>
</feature>
<accession>A0A194X718</accession>
<keyword evidence="1" id="KW-0175">Coiled coil</keyword>
<dbReference type="AlphaFoldDB" id="A0A194X718"/>
<dbReference type="Proteomes" id="UP000070700">
    <property type="component" value="Unassembled WGS sequence"/>
</dbReference>
<keyword evidence="4" id="KW-1185">Reference proteome</keyword>
<feature type="region of interest" description="Disordered" evidence="2">
    <location>
        <begin position="763"/>
        <end position="805"/>
    </location>
</feature>
<evidence type="ECO:0000256" key="2">
    <source>
        <dbReference type="SAM" id="MobiDB-lite"/>
    </source>
</evidence>
<gene>
    <name evidence="3" type="ORF">LY89DRAFT_586856</name>
</gene>
<feature type="region of interest" description="Disordered" evidence="2">
    <location>
        <begin position="572"/>
        <end position="633"/>
    </location>
</feature>
<evidence type="ECO:0000256" key="1">
    <source>
        <dbReference type="SAM" id="Coils"/>
    </source>
</evidence>
<proteinExistence type="predicted"/>
<reference evidence="3 4" key="1">
    <citation type="submission" date="2015-10" db="EMBL/GenBank/DDBJ databases">
        <title>Full genome of DAOMC 229536 Phialocephala scopiformis, a fungal endophyte of spruce producing the potent anti-insectan compound rugulosin.</title>
        <authorList>
            <consortium name="DOE Joint Genome Institute"/>
            <person name="Walker A.K."/>
            <person name="Frasz S.L."/>
            <person name="Seifert K.A."/>
            <person name="Miller J.D."/>
            <person name="Mondo S.J."/>
            <person name="Labutti K."/>
            <person name="Lipzen A."/>
            <person name="Dockter R."/>
            <person name="Kennedy M."/>
            <person name="Grigoriev I.V."/>
            <person name="Spatafora J.W."/>
        </authorList>
    </citation>
    <scope>NUCLEOTIDE SEQUENCE [LARGE SCALE GENOMIC DNA]</scope>
    <source>
        <strain evidence="3 4">CBS 120377</strain>
    </source>
</reference>